<accession>A0ABV6YBQ6</accession>
<dbReference type="EC" id="3.1.-.-" evidence="3"/>
<dbReference type="InterPro" id="IPR050261">
    <property type="entry name" value="FrsA_esterase"/>
</dbReference>
<protein>
    <submittedName>
        <fullName evidence="3">Dienelactone hydrolase family protein</fullName>
        <ecNumber evidence="3">3.1.-.-</ecNumber>
    </submittedName>
</protein>
<keyword evidence="4" id="KW-1185">Reference proteome</keyword>
<evidence type="ECO:0000256" key="1">
    <source>
        <dbReference type="ARBA" id="ARBA00022801"/>
    </source>
</evidence>
<dbReference type="Proteomes" id="UP001593940">
    <property type="component" value="Unassembled WGS sequence"/>
</dbReference>
<proteinExistence type="predicted"/>
<dbReference type="GO" id="GO:0016787">
    <property type="term" value="F:hydrolase activity"/>
    <property type="evidence" value="ECO:0007669"/>
    <property type="project" value="UniProtKB-KW"/>
</dbReference>
<dbReference type="InterPro" id="IPR002925">
    <property type="entry name" value="Dienelactn_hydro"/>
</dbReference>
<evidence type="ECO:0000313" key="3">
    <source>
        <dbReference type="EMBL" id="MFC1458663.1"/>
    </source>
</evidence>
<name>A0ABV6YBQ6_9HYPH</name>
<comment type="caution">
    <text evidence="3">The sequence shown here is derived from an EMBL/GenBank/DDBJ whole genome shotgun (WGS) entry which is preliminary data.</text>
</comment>
<keyword evidence="1 3" id="KW-0378">Hydrolase</keyword>
<dbReference type="PANTHER" id="PTHR22946:SF9">
    <property type="entry name" value="POLYKETIDE TRANSFERASE AF380"/>
    <property type="match status" value="1"/>
</dbReference>
<dbReference type="Pfam" id="PF01738">
    <property type="entry name" value="DLH"/>
    <property type="match status" value="1"/>
</dbReference>
<dbReference type="EMBL" id="JBHOMY010000061">
    <property type="protein sequence ID" value="MFC1458663.1"/>
    <property type="molecule type" value="Genomic_DNA"/>
</dbReference>
<sequence length="315" mass="33340">MDFYRSSPSARRLEAIGSHLGSAGAREDQPFQQIDRKTRIVFSMKQILAITLALLFLGTDAVLRASSADVFGSGGAGVTIERFGARASGKQPAVILLHGADGAGDRYRAAAQRVAAGGYHVFLVHYLDRTGQSRASYSTIHQNLPVWTQTVRDAIGYVSQQQGVDPSRIGLLGVSLGGGLALATAQQDSRVRAVVSYFGFVPQGFGSGRLAPTLVLHGAADRIVPVSNAYALQNLLQARRVPHEVQIYPGQGHGFTGAAEADASQRITAFFQRYIGSRTASIDPSVVQPNLEKLTGSALQLGSEAALIRSAGAQP</sequence>
<dbReference type="PANTHER" id="PTHR22946">
    <property type="entry name" value="DIENELACTONE HYDROLASE DOMAIN-CONTAINING PROTEIN-RELATED"/>
    <property type="match status" value="1"/>
</dbReference>
<evidence type="ECO:0000313" key="4">
    <source>
        <dbReference type="Proteomes" id="UP001593940"/>
    </source>
</evidence>
<dbReference type="Gene3D" id="3.40.50.1820">
    <property type="entry name" value="alpha/beta hydrolase"/>
    <property type="match status" value="1"/>
</dbReference>
<gene>
    <name evidence="3" type="ORF">ACETIH_18575</name>
</gene>
<feature type="domain" description="Dienelactone hydrolase" evidence="2">
    <location>
        <begin position="88"/>
        <end position="264"/>
    </location>
</feature>
<organism evidence="3 4">
    <name type="scientific">Microvirga arabica</name>
    <dbReference type="NCBI Taxonomy" id="1128671"/>
    <lineage>
        <taxon>Bacteria</taxon>
        <taxon>Pseudomonadati</taxon>
        <taxon>Pseudomonadota</taxon>
        <taxon>Alphaproteobacteria</taxon>
        <taxon>Hyphomicrobiales</taxon>
        <taxon>Methylobacteriaceae</taxon>
        <taxon>Microvirga</taxon>
    </lineage>
</organism>
<evidence type="ECO:0000259" key="2">
    <source>
        <dbReference type="Pfam" id="PF01738"/>
    </source>
</evidence>
<dbReference type="SUPFAM" id="SSF53474">
    <property type="entry name" value="alpha/beta-Hydrolases"/>
    <property type="match status" value="1"/>
</dbReference>
<dbReference type="InterPro" id="IPR029058">
    <property type="entry name" value="AB_hydrolase_fold"/>
</dbReference>
<reference evidence="3 4" key="1">
    <citation type="submission" date="2024-09" db="EMBL/GenBank/DDBJ databases">
        <title>Nodulacao em especies de Leguminosae Basais da Amazonia e Caracterizacao dos Rizobios e Bacterias Associadas aos Nodulos.</title>
        <authorList>
            <person name="Jambeiro I.C.A."/>
            <person name="Lopes I.S."/>
            <person name="Aguiar E.R.G.R."/>
            <person name="Santos A.F.J."/>
            <person name="Dos Santos J.M.F."/>
            <person name="Gross E."/>
        </authorList>
    </citation>
    <scope>NUCLEOTIDE SEQUENCE [LARGE SCALE GENOMIC DNA]</scope>
    <source>
        <strain evidence="3 4">BRUESC1165</strain>
    </source>
</reference>
<dbReference type="RefSeq" id="WP_377030568.1">
    <property type="nucleotide sequence ID" value="NZ_JBHOMY010000061.1"/>
</dbReference>